<dbReference type="OrthoDB" id="8395907at2"/>
<protein>
    <submittedName>
        <fullName evidence="1">Uncharacterized protein</fullName>
    </submittedName>
</protein>
<name>A0A1R0FAE6_9HYPH</name>
<sequence length="205" mass="23125">MKNFGKLRTSKEEITLGEDIKDDKGNSVQKAGTVILNILKDKDGVEWHELFKQYPHKFYIAVDDTKRIISMTDDPEQSQIAGFDIIGIDDDYGETFGQGGSVYGKLWDGEKIVAAPPVFPPLTARQFWQAALAIGIKEEDLIVDIANKDSPFYIADEEERESVLIDIKKATSFARDFPLLEKMAKVNKIPNAQLDTLWTWATNIQ</sequence>
<dbReference type="RefSeq" id="WP_075869034.1">
    <property type="nucleotide sequence ID" value="NZ_LXYT01000001.1"/>
</dbReference>
<dbReference type="AlphaFoldDB" id="A0A1R0FAE6"/>
<reference evidence="1 2" key="1">
    <citation type="submission" date="2016-12" db="EMBL/GenBank/DDBJ databases">
        <title>Comparative genomics of Bartonella apis.</title>
        <authorList>
            <person name="Engel P."/>
        </authorList>
    </citation>
    <scope>NUCLEOTIDE SEQUENCE [LARGE SCALE GENOMIC DNA]</scope>
    <source>
        <strain evidence="1 2">PEB0149</strain>
    </source>
</reference>
<gene>
    <name evidence="1" type="ORF">PEB0149_013090</name>
</gene>
<comment type="caution">
    <text evidence="1">The sequence shown here is derived from an EMBL/GenBank/DDBJ whole genome shotgun (WGS) entry which is preliminary data.</text>
</comment>
<keyword evidence="2" id="KW-1185">Reference proteome</keyword>
<proteinExistence type="predicted"/>
<evidence type="ECO:0000313" key="2">
    <source>
        <dbReference type="Proteomes" id="UP000187344"/>
    </source>
</evidence>
<organism evidence="1 2">
    <name type="scientific">Bartonella apis</name>
    <dbReference type="NCBI Taxonomy" id="1686310"/>
    <lineage>
        <taxon>Bacteria</taxon>
        <taxon>Pseudomonadati</taxon>
        <taxon>Pseudomonadota</taxon>
        <taxon>Alphaproteobacteria</taxon>
        <taxon>Hyphomicrobiales</taxon>
        <taxon>Bartonellaceae</taxon>
        <taxon>Bartonella</taxon>
    </lineage>
</organism>
<accession>A0A1R0FAE6</accession>
<dbReference type="EMBL" id="LXYT01000001">
    <property type="protein sequence ID" value="OLY43869.1"/>
    <property type="molecule type" value="Genomic_DNA"/>
</dbReference>
<evidence type="ECO:0000313" key="1">
    <source>
        <dbReference type="EMBL" id="OLY43869.1"/>
    </source>
</evidence>
<dbReference type="Proteomes" id="UP000187344">
    <property type="component" value="Unassembled WGS sequence"/>
</dbReference>